<gene>
    <name evidence="1" type="primary">PHB</name>
    <name evidence="1" type="ORF">SO694_00027398</name>
</gene>
<evidence type="ECO:0000313" key="2">
    <source>
        <dbReference type="Proteomes" id="UP001363151"/>
    </source>
</evidence>
<dbReference type="SUPFAM" id="SSF117892">
    <property type="entry name" value="Band 7/SPFH domain"/>
    <property type="match status" value="1"/>
</dbReference>
<dbReference type="InterPro" id="IPR036013">
    <property type="entry name" value="Band_7/SPFH_dom_sf"/>
</dbReference>
<proteinExistence type="predicted"/>
<evidence type="ECO:0000313" key="1">
    <source>
        <dbReference type="EMBL" id="KAK7239172.1"/>
    </source>
</evidence>
<dbReference type="InterPro" id="IPR001107">
    <property type="entry name" value="Band_7"/>
</dbReference>
<dbReference type="SMART" id="SM00244">
    <property type="entry name" value="PHB"/>
    <property type="match status" value="1"/>
</dbReference>
<dbReference type="Pfam" id="PF01145">
    <property type="entry name" value="Band_7"/>
    <property type="match status" value="1"/>
</dbReference>
<organism evidence="1 2">
    <name type="scientific">Aureococcus anophagefferens</name>
    <name type="common">Harmful bloom alga</name>
    <dbReference type="NCBI Taxonomy" id="44056"/>
    <lineage>
        <taxon>Eukaryota</taxon>
        <taxon>Sar</taxon>
        <taxon>Stramenopiles</taxon>
        <taxon>Ochrophyta</taxon>
        <taxon>Pelagophyceae</taxon>
        <taxon>Pelagomonadales</taxon>
        <taxon>Pelagomonadaceae</taxon>
        <taxon>Aureococcus</taxon>
    </lineage>
</organism>
<dbReference type="CDD" id="cd03401">
    <property type="entry name" value="SPFH_prohibitin"/>
    <property type="match status" value="1"/>
</dbReference>
<dbReference type="PANTHER" id="PTHR23222:SF0">
    <property type="entry name" value="PROHIBITIN 1"/>
    <property type="match status" value="1"/>
</dbReference>
<keyword evidence="2" id="KW-1185">Reference proteome</keyword>
<protein>
    <submittedName>
        <fullName evidence="1">Prohibitin</fullName>
    </submittedName>
</protein>
<sequence length="279" mass="30563">MEKVLTGVARLGMGVAGVSFIGSNCLYNVEGGHRAVMFDNIRGVLPKPISEGTGFKIPVLQTPIIMDIRSRPREIKSVTGTKDLQMVNIYLRVLSRPREEALPKIYMTLGTNFDDRVLPSLGNEVLKSVVAQYNADQLLSMREQISQQIRSTLTKRAEAFNLILDDVSITHLVFGKEFTSAIEQKQVAQQEAERQTYVVAKAEQEKKAAIIRAEGEAEAAATISKALEQCGSGLIEVRRIDAAREVAETLSRARGVTYLPSGGDKGGSNMLLGLNTDRQ</sequence>
<dbReference type="GO" id="GO:0007005">
    <property type="term" value="P:mitochondrion organization"/>
    <property type="evidence" value="ECO:0007669"/>
    <property type="project" value="TreeGrafter"/>
</dbReference>
<dbReference type="PRINTS" id="PR00679">
    <property type="entry name" value="PROHIBITIN"/>
</dbReference>
<reference evidence="1 2" key="1">
    <citation type="submission" date="2024-03" db="EMBL/GenBank/DDBJ databases">
        <title>Aureococcus anophagefferens CCMP1851 and Kratosvirus quantuckense: Draft genome of a second virus-susceptible host strain in the model system.</title>
        <authorList>
            <person name="Chase E."/>
            <person name="Truchon A.R."/>
            <person name="Schepens W."/>
            <person name="Wilhelm S.W."/>
        </authorList>
    </citation>
    <scope>NUCLEOTIDE SEQUENCE [LARGE SCALE GENOMIC DNA]</scope>
    <source>
        <strain evidence="1 2">CCMP1851</strain>
    </source>
</reference>
<dbReference type="PANTHER" id="PTHR23222">
    <property type="entry name" value="PROHIBITIN"/>
    <property type="match status" value="1"/>
</dbReference>
<dbReference type="KEGG" id="aaf:AURANDRAFT_59995"/>
<comment type="caution">
    <text evidence="1">The sequence shown here is derived from an EMBL/GenBank/DDBJ whole genome shotgun (WGS) entry which is preliminary data.</text>
</comment>
<accession>A0ABR1FV77</accession>
<name>A0ABR1FV77_AURAN</name>
<dbReference type="Gene3D" id="3.30.479.30">
    <property type="entry name" value="Band 7 domain"/>
    <property type="match status" value="1"/>
</dbReference>
<dbReference type="EMBL" id="JBBJCI010000226">
    <property type="protein sequence ID" value="KAK7239172.1"/>
    <property type="molecule type" value="Genomic_DNA"/>
</dbReference>
<dbReference type="InterPro" id="IPR000163">
    <property type="entry name" value="Prohibitin"/>
</dbReference>
<dbReference type="GO" id="GO:0005743">
    <property type="term" value="C:mitochondrial inner membrane"/>
    <property type="evidence" value="ECO:0007669"/>
    <property type="project" value="UniProtKB-SubCell"/>
</dbReference>
<dbReference type="Proteomes" id="UP001363151">
    <property type="component" value="Unassembled WGS sequence"/>
</dbReference>